<dbReference type="Gene3D" id="1.10.4200.10">
    <property type="entry name" value="Triphosphoribosyl-dephospho-CoA protein"/>
    <property type="match status" value="1"/>
</dbReference>
<dbReference type="NCBIfam" id="NF002315">
    <property type="entry name" value="PRK01237.1"/>
    <property type="match status" value="1"/>
</dbReference>
<dbReference type="PANTHER" id="PTHR30201:SF2">
    <property type="entry name" value="2-(5''-TRIPHOSPHORIBOSYL)-3'-DEPHOSPHOCOENZYME-A SYNTHASE"/>
    <property type="match status" value="1"/>
</dbReference>
<dbReference type="Proteomes" id="UP000000430">
    <property type="component" value="Chromosome"/>
</dbReference>
<evidence type="ECO:0000313" key="7">
    <source>
        <dbReference type="Proteomes" id="UP000000430"/>
    </source>
</evidence>
<dbReference type="Pfam" id="PF01874">
    <property type="entry name" value="CitG"/>
    <property type="match status" value="1"/>
</dbReference>
<comment type="similarity">
    <text evidence="5">Belongs to the CitG/MdcB family.</text>
</comment>
<comment type="function">
    <text evidence="5">Involved in the formation of 2-(5''-phosphoribosyl)-3'-dephosphocoenzyme-A, the prosthetic group of the acyl-carrier protein of the malonate decarboxylase.</text>
</comment>
<dbReference type="NCBIfam" id="TIGR03132">
    <property type="entry name" value="malonate_mdcB"/>
    <property type="match status" value="1"/>
</dbReference>
<evidence type="ECO:0000256" key="5">
    <source>
        <dbReference type="HAMAP-Rule" id="MF_01883"/>
    </source>
</evidence>
<dbReference type="GO" id="GO:0005524">
    <property type="term" value="F:ATP binding"/>
    <property type="evidence" value="ECO:0007669"/>
    <property type="project" value="UniProtKB-KW"/>
</dbReference>
<dbReference type="HAMAP" id="MF_01883">
    <property type="entry name" value="MdcB"/>
    <property type="match status" value="1"/>
</dbReference>
<evidence type="ECO:0000256" key="1">
    <source>
        <dbReference type="ARBA" id="ARBA00001210"/>
    </source>
</evidence>
<evidence type="ECO:0000256" key="2">
    <source>
        <dbReference type="ARBA" id="ARBA00022679"/>
    </source>
</evidence>
<evidence type="ECO:0000313" key="6">
    <source>
        <dbReference type="EMBL" id="CAG68593.1"/>
    </source>
</evidence>
<keyword evidence="4 5" id="KW-0067">ATP-binding</keyword>
<evidence type="ECO:0000256" key="4">
    <source>
        <dbReference type="ARBA" id="ARBA00022840"/>
    </source>
</evidence>
<dbReference type="KEGG" id="aci:ACIAD1754"/>
<dbReference type="STRING" id="202950.GCA_001485005_03129"/>
<dbReference type="eggNOG" id="COG1767">
    <property type="taxonomic scope" value="Bacteria"/>
</dbReference>
<evidence type="ECO:0000256" key="3">
    <source>
        <dbReference type="ARBA" id="ARBA00022741"/>
    </source>
</evidence>
<dbReference type="EMBL" id="CR543861">
    <property type="protein sequence ID" value="CAG68593.1"/>
    <property type="molecule type" value="Genomic_DNA"/>
</dbReference>
<proteinExistence type="inferred from homology"/>
<sequence>MVMNAILKKTHFSTAEYLADLAVQALIDEVNLTPKPALVDRRGGGAHDDLNLELMEKSAYSLFPMFKAMAEAAEIHGEVNQALREDIGQLGRQGEQRMLQVTHGINTHRGAIWSIGLVLTATALTLYKQEPCLITEICKTAAEIALLEDRFIPKQQFSHGQMVRQKFGINGAKQQAQQGFPIILEFGLVQLQCSRALNTTETEARLNALLAMMAELSDTCVVHRAGLDGLNMMQSGAREVLQLGGCSTNEGQQRLEQLEQNLLRIRASAGGAADLLATLLFLDQAEQHNSSAPQGRRNQWKY</sequence>
<keyword evidence="3 5" id="KW-0547">Nucleotide-binding</keyword>
<dbReference type="AlphaFoldDB" id="Q6FBG9"/>
<dbReference type="InterPro" id="IPR002736">
    <property type="entry name" value="CitG"/>
</dbReference>
<organism evidence="6 7">
    <name type="scientific">Acinetobacter baylyi (strain ATCC 33305 / BD413 / ADP1)</name>
    <dbReference type="NCBI Taxonomy" id="62977"/>
    <lineage>
        <taxon>Bacteria</taxon>
        <taxon>Pseudomonadati</taxon>
        <taxon>Pseudomonadota</taxon>
        <taxon>Gammaproteobacteria</taxon>
        <taxon>Moraxellales</taxon>
        <taxon>Moraxellaceae</taxon>
        <taxon>Acinetobacter</taxon>
    </lineage>
</organism>
<keyword evidence="2 5" id="KW-0808">Transferase</keyword>
<dbReference type="GO" id="GO:0046917">
    <property type="term" value="F:triphosphoribosyl-dephospho-CoA synthase activity"/>
    <property type="evidence" value="ECO:0007669"/>
    <property type="project" value="UniProtKB-UniRule"/>
</dbReference>
<dbReference type="GO" id="GO:0051191">
    <property type="term" value="P:prosthetic group biosynthetic process"/>
    <property type="evidence" value="ECO:0007669"/>
    <property type="project" value="TreeGrafter"/>
</dbReference>
<reference evidence="6 7" key="1">
    <citation type="journal article" date="2004" name="Nucleic Acids Res.">
        <title>Unique features revealed by the genome sequence of Acinetobacter sp. ADP1, a versatile and naturally transformation competent bacterium.</title>
        <authorList>
            <person name="Barbe V."/>
            <person name="Vallenet D."/>
            <person name="Fonknechten N."/>
            <person name="Kreimeyer A."/>
            <person name="Oztas S."/>
            <person name="Labarre L."/>
            <person name="Cruveiller S."/>
            <person name="Robert C."/>
            <person name="Duprat S."/>
            <person name="Wincker P."/>
            <person name="Ornston L.N."/>
            <person name="Weissenbach J."/>
            <person name="Marliere P."/>
            <person name="Cohen G.N."/>
            <person name="Medigue C."/>
        </authorList>
    </citation>
    <scope>NUCLEOTIDE SEQUENCE [LARGE SCALE GENOMIC DNA]</scope>
    <source>
        <strain evidence="7">ATCC 33305 / BD413 / ADP1</strain>
    </source>
</reference>
<dbReference type="EC" id="2.4.2.52" evidence="5"/>
<dbReference type="HOGENOM" id="CLU_056179_0_0_6"/>
<dbReference type="InterPro" id="IPR017555">
    <property type="entry name" value="TriPribosyl-deP-CoA_syn"/>
</dbReference>
<name>Q6FBG9_ACIAD</name>
<comment type="catalytic activity">
    <reaction evidence="1 5">
        <text>3'-dephospho-CoA + ATP = 2'-(5''-triphospho-alpha-D-ribosyl)-3'-dephospho-CoA + adenine</text>
        <dbReference type="Rhea" id="RHEA:15117"/>
        <dbReference type="ChEBI" id="CHEBI:16708"/>
        <dbReference type="ChEBI" id="CHEBI:30616"/>
        <dbReference type="ChEBI" id="CHEBI:57328"/>
        <dbReference type="ChEBI" id="CHEBI:61378"/>
        <dbReference type="EC" id="2.4.2.52"/>
    </reaction>
</comment>
<accession>Q6FBG9</accession>
<gene>
    <name evidence="5 6" type="primary">mdcB</name>
    <name evidence="6" type="ordered locus">ACIAD1754</name>
</gene>
<protein>
    <recommendedName>
        <fullName evidence="5">Probable 2-(5''-triphosphoribosyl)-3'-dephosphocoenzyme-A synthase</fullName>
        <shortName evidence="5">2-(5''-triphosphoribosyl)-3'-dephospho-CoA synthase</shortName>
        <ecNumber evidence="5">2.4.2.52</ecNumber>
    </recommendedName>
</protein>
<dbReference type="PANTHER" id="PTHR30201">
    <property type="entry name" value="TRIPHOSPHORIBOSYL-DEPHOSPHO-COA SYNTHASE"/>
    <property type="match status" value="1"/>
</dbReference>